<evidence type="ECO:0000313" key="1">
    <source>
        <dbReference type="EMBL" id="ABD90638.1"/>
    </source>
</evidence>
<sequence length="94" mass="10295">MQQQNKSPEQAGLASGKFTVRRNQDGKWRLDLTLLDFGISSPETTQARCKLLQELQLALLQGQGHLNTVGVNVRKAGPVVCVGSLLSDLLNHQE</sequence>
<dbReference type="EMBL" id="DQ426905">
    <property type="protein sequence ID" value="ABD90638.1"/>
    <property type="molecule type" value="Genomic_DNA"/>
</dbReference>
<proteinExistence type="predicted"/>
<name>Q19UN7_9CAUD</name>
<reference evidence="1 2" key="1">
    <citation type="journal article" date="2006" name="Virology">
        <title>Complete nucleotide sequence of a P2 family lysogenic bacteriophage, varphiMhaA1-PHL101, from Mannheimia haemolytica serotype A1.</title>
        <authorList>
            <person name="Highlander S.K."/>
            <person name="Weissenberger S."/>
            <person name="Alvarez L.E."/>
            <person name="Weinstock G.M."/>
            <person name="Berget P.B."/>
        </authorList>
    </citation>
    <scope>NUCLEOTIDE SEQUENCE</scope>
</reference>
<accession>Q19UN7</accession>
<evidence type="ECO:0000313" key="2">
    <source>
        <dbReference type="Proteomes" id="UP000002544"/>
    </source>
</evidence>
<organism evidence="1 2">
    <name type="scientific">Mannheimia phage phiMhaA1-BAA410</name>
    <dbReference type="NCBI Taxonomy" id="376821"/>
    <lineage>
        <taxon>Viruses</taxon>
        <taxon>Duplodnaviria</taxon>
        <taxon>Heunggongvirae</taxon>
        <taxon>Uroviricota</taxon>
        <taxon>Caudoviricetes</taxon>
        <taxon>Peduoviridae</taxon>
        <taxon>Baylorvirus</taxon>
        <taxon>Baylorvirus PHL101</taxon>
    </lineage>
</organism>
<dbReference type="Proteomes" id="UP000002544">
    <property type="component" value="Segment"/>
</dbReference>
<protein>
    <submittedName>
        <fullName evidence="1">Uncharacterized protein</fullName>
    </submittedName>
</protein>